<organism evidence="14 15">
    <name type="scientific">Mumia zhuanghuii</name>
    <dbReference type="NCBI Taxonomy" id="2585211"/>
    <lineage>
        <taxon>Bacteria</taxon>
        <taxon>Bacillati</taxon>
        <taxon>Actinomycetota</taxon>
        <taxon>Actinomycetes</taxon>
        <taxon>Propionibacteriales</taxon>
        <taxon>Nocardioidaceae</taxon>
        <taxon>Mumia</taxon>
    </lineage>
</organism>
<feature type="compositionally biased region" description="Basic and acidic residues" evidence="11">
    <location>
        <begin position="1"/>
        <end position="12"/>
    </location>
</feature>
<evidence type="ECO:0000259" key="13">
    <source>
        <dbReference type="Pfam" id="PF16192"/>
    </source>
</evidence>
<evidence type="ECO:0000256" key="10">
    <source>
        <dbReference type="RuleBase" id="RU367007"/>
    </source>
</evidence>
<feature type="transmembrane region" description="Helical" evidence="10">
    <location>
        <begin position="198"/>
        <end position="215"/>
    </location>
</feature>
<feature type="domain" description="ArnT-like N-terminal" evidence="12">
    <location>
        <begin position="54"/>
        <end position="211"/>
    </location>
</feature>
<feature type="transmembrane region" description="Helical" evidence="10">
    <location>
        <begin position="299"/>
        <end position="320"/>
    </location>
</feature>
<comment type="caution">
    <text evidence="14">The sequence shown here is derived from an EMBL/GenBank/DDBJ whole genome shotgun (WGS) entry which is preliminary data.</text>
</comment>
<dbReference type="EMBL" id="VDFQ02000003">
    <property type="protein sequence ID" value="KAA1422813.1"/>
    <property type="molecule type" value="Genomic_DNA"/>
</dbReference>
<evidence type="ECO:0000259" key="12">
    <source>
        <dbReference type="Pfam" id="PF02366"/>
    </source>
</evidence>
<feature type="transmembrane region" description="Helical" evidence="10">
    <location>
        <begin position="262"/>
        <end position="279"/>
    </location>
</feature>
<dbReference type="PANTHER" id="PTHR10050:SF46">
    <property type="entry name" value="PROTEIN O-MANNOSYL-TRANSFERASE 2"/>
    <property type="match status" value="1"/>
</dbReference>
<protein>
    <recommendedName>
        <fullName evidence="9 10">Polyprenol-phosphate-mannose--protein mannosyltransferase</fullName>
        <ecNumber evidence="10">2.4.1.-</ecNumber>
    </recommendedName>
</protein>
<evidence type="ECO:0000256" key="6">
    <source>
        <dbReference type="ARBA" id="ARBA00022692"/>
    </source>
</evidence>
<comment type="function">
    <text evidence="10">Protein O-mannosyltransferase that catalyzes the transfer of a single mannose residue from a polyprenol phospho-mannosyl lipidic donor to the hydroxyl group of selected serine and threonine residues in acceptor proteins.</text>
</comment>
<keyword evidence="10" id="KW-1003">Cell membrane</keyword>
<accession>A0A5Q6RXJ6</accession>
<dbReference type="OrthoDB" id="9776737at2"/>
<evidence type="ECO:0000256" key="11">
    <source>
        <dbReference type="SAM" id="MobiDB-lite"/>
    </source>
</evidence>
<dbReference type="GO" id="GO:0005886">
    <property type="term" value="C:plasma membrane"/>
    <property type="evidence" value="ECO:0007669"/>
    <property type="project" value="UniProtKB-SubCell"/>
</dbReference>
<keyword evidence="6 10" id="KW-0812">Transmembrane</keyword>
<dbReference type="RefSeq" id="WP_149769763.1">
    <property type="nucleotide sequence ID" value="NZ_VDFQ02000003.1"/>
</dbReference>
<dbReference type="PANTHER" id="PTHR10050">
    <property type="entry name" value="DOLICHYL-PHOSPHATE-MANNOSE--PROTEIN MANNOSYLTRANSFERASE"/>
    <property type="match status" value="1"/>
</dbReference>
<evidence type="ECO:0000256" key="9">
    <source>
        <dbReference type="ARBA" id="ARBA00093617"/>
    </source>
</evidence>
<evidence type="ECO:0000313" key="15">
    <source>
        <dbReference type="Proteomes" id="UP000307768"/>
    </source>
</evidence>
<dbReference type="Proteomes" id="UP000307768">
    <property type="component" value="Unassembled WGS sequence"/>
</dbReference>
<dbReference type="Pfam" id="PF16192">
    <property type="entry name" value="PMT_4TMC"/>
    <property type="match status" value="1"/>
</dbReference>
<keyword evidence="7 10" id="KW-1133">Transmembrane helix</keyword>
<sequence>MSVTVDQERPVSERPAVPLGRTPEGDELPPLSERFRSRIADSPRLAGWLGPLAIALLAFAARVWRLEYPPRLLFDETYYAKDAWSLLNFGYAQDWVEGANAKVEAGQVTGLWTGEPTQVVHPEVGKWMIAIGEHLLGMNSFGWRISAAVVGALTVLVLARMVRRMSGSTALGCLAGLLLAVDGVHLVMSRLALLDVFLAFWLVCALACVVADREWGRTRLARRFEHTEVVSGFGPVRMLLLRPWRLAAGVCFGLAVGTKWSALYVLAVVGVVVWVLDAIDRNAIGVRGAWWRSILVDGLPAFVSLVVVALFVYVITWTGFLMNHEVFEARFGMGYGDAAPWGSYVDQSDKGFFGELIQPLQSLWHYHQMVYSFHTGDYLAGKSHPYQSDPWGWLVLNRPVGVDAQTDLAASTAGCAATGTDTCLRQILILGNPAVWWGGLVALLASGWFWLRDRDWRFGIVVLVVLTAWLPWFAYDDRPIFLFYATAFVPFTVAAIALVVGRLLRSPRSASRRRRRWVAVALGVYVAVTLALSAWFFPIWTDILITHDQWLNRMWFQRWI</sequence>
<dbReference type="InterPro" id="IPR003342">
    <property type="entry name" value="ArnT-like_N"/>
</dbReference>
<dbReference type="UniPathway" id="UPA00378"/>
<keyword evidence="4 10" id="KW-0328">Glycosyltransferase</keyword>
<evidence type="ECO:0000256" key="8">
    <source>
        <dbReference type="ARBA" id="ARBA00023136"/>
    </source>
</evidence>
<evidence type="ECO:0000256" key="2">
    <source>
        <dbReference type="ARBA" id="ARBA00004922"/>
    </source>
</evidence>
<evidence type="ECO:0000256" key="3">
    <source>
        <dbReference type="ARBA" id="ARBA00007222"/>
    </source>
</evidence>
<comment type="pathway">
    <text evidence="2 10">Protein modification; protein glycosylation.</text>
</comment>
<feature type="domain" description="Protein O-mannosyl-transferase C-terminal four TM" evidence="13">
    <location>
        <begin position="360"/>
        <end position="559"/>
    </location>
</feature>
<evidence type="ECO:0000256" key="7">
    <source>
        <dbReference type="ARBA" id="ARBA00022989"/>
    </source>
</evidence>
<feature type="transmembrane region" description="Helical" evidence="10">
    <location>
        <begin position="141"/>
        <end position="159"/>
    </location>
</feature>
<gene>
    <name evidence="14" type="ORF">FE697_011700</name>
</gene>
<evidence type="ECO:0000313" key="14">
    <source>
        <dbReference type="EMBL" id="KAA1422813.1"/>
    </source>
</evidence>
<feature type="transmembrane region" description="Helical" evidence="10">
    <location>
        <begin position="45"/>
        <end position="64"/>
    </location>
</feature>
<dbReference type="InterPro" id="IPR027005">
    <property type="entry name" value="PMT-like"/>
</dbReference>
<feature type="region of interest" description="Disordered" evidence="11">
    <location>
        <begin position="1"/>
        <end position="31"/>
    </location>
</feature>
<keyword evidence="5 10" id="KW-0808">Transferase</keyword>
<dbReference type="EC" id="2.4.1.-" evidence="10"/>
<evidence type="ECO:0000256" key="5">
    <source>
        <dbReference type="ARBA" id="ARBA00022679"/>
    </source>
</evidence>
<reference evidence="14 15" key="1">
    <citation type="submission" date="2019-09" db="EMBL/GenBank/DDBJ databases">
        <title>Mumia zhuanghuii sp. nov. isolated from the intestinal contents of plateau pika (Ochotona curzoniae) in the Qinghai-Tibet plateau of China.</title>
        <authorList>
            <person name="Tian Z."/>
        </authorList>
    </citation>
    <scope>NUCLEOTIDE SEQUENCE [LARGE SCALE GENOMIC DNA]</scope>
    <source>
        <strain evidence="15">350</strain>
    </source>
</reference>
<name>A0A5Q6RXJ6_9ACTN</name>
<feature type="transmembrane region" description="Helical" evidence="10">
    <location>
        <begin position="171"/>
        <end position="192"/>
    </location>
</feature>
<keyword evidence="8 10" id="KW-0472">Membrane</keyword>
<dbReference type="GO" id="GO:0004169">
    <property type="term" value="F:dolichyl-phosphate-mannose-protein mannosyltransferase activity"/>
    <property type="evidence" value="ECO:0007669"/>
    <property type="project" value="UniProtKB-UniRule"/>
</dbReference>
<comment type="subcellular location">
    <subcellularLocation>
        <location evidence="10">Cell membrane</location>
    </subcellularLocation>
    <subcellularLocation>
        <location evidence="1">Endomembrane system</location>
        <topology evidence="1">Multi-pass membrane protein</topology>
    </subcellularLocation>
</comment>
<evidence type="ECO:0000256" key="4">
    <source>
        <dbReference type="ARBA" id="ARBA00022676"/>
    </source>
</evidence>
<dbReference type="Pfam" id="PF02366">
    <property type="entry name" value="PMT"/>
    <property type="match status" value="1"/>
</dbReference>
<feature type="transmembrane region" description="Helical" evidence="10">
    <location>
        <begin position="516"/>
        <end position="537"/>
    </location>
</feature>
<dbReference type="InterPro" id="IPR032421">
    <property type="entry name" value="PMT_4TMC"/>
</dbReference>
<dbReference type="GO" id="GO:0012505">
    <property type="term" value="C:endomembrane system"/>
    <property type="evidence" value="ECO:0007669"/>
    <property type="project" value="UniProtKB-SubCell"/>
</dbReference>
<dbReference type="AlphaFoldDB" id="A0A5Q6RXJ6"/>
<proteinExistence type="inferred from homology"/>
<feature type="transmembrane region" description="Helical" evidence="10">
    <location>
        <begin position="481"/>
        <end position="504"/>
    </location>
</feature>
<evidence type="ECO:0000256" key="1">
    <source>
        <dbReference type="ARBA" id="ARBA00004127"/>
    </source>
</evidence>
<comment type="similarity">
    <text evidence="3 10">Belongs to the glycosyltransferase 39 family.</text>
</comment>
<feature type="transmembrane region" description="Helical" evidence="10">
    <location>
        <begin position="434"/>
        <end position="451"/>
    </location>
</feature>